<dbReference type="PANTHER" id="PTHR33204:SF18">
    <property type="entry name" value="TRANSCRIPTIONAL REGULATORY PROTEIN"/>
    <property type="match status" value="1"/>
</dbReference>
<keyword evidence="6" id="KW-1185">Reference proteome</keyword>
<dbReference type="Gene3D" id="3.30.1050.10">
    <property type="entry name" value="SCP2 sterol-binding domain"/>
    <property type="match status" value="1"/>
</dbReference>
<dbReference type="Gene3D" id="1.10.10.10">
    <property type="entry name" value="Winged helix-like DNA-binding domain superfamily/Winged helix DNA-binding domain"/>
    <property type="match status" value="1"/>
</dbReference>
<protein>
    <submittedName>
        <fullName evidence="5">Winged helix-turn-helix transcriptional regulator</fullName>
    </submittedName>
</protein>
<evidence type="ECO:0000256" key="3">
    <source>
        <dbReference type="ARBA" id="ARBA00023163"/>
    </source>
</evidence>
<keyword evidence="3" id="KW-0804">Transcription</keyword>
<dbReference type="InterPro" id="IPR036388">
    <property type="entry name" value="WH-like_DNA-bd_sf"/>
</dbReference>
<sequence length="237" mass="26611">MRGYGQYCPIARGAELLGDRWTLLIAREMLHGVCRFNELERCLPGISRSVLSQRLRHLQKLGLVERVSGETHGLVEYRLTAAGRDLRPVMQALGDWAVTWAFGDPDPDELDPDLVVRWISRHLARDRLPARRVVVAFEVLGRSTTRWYWLVIDTEEVSICRHDPGFPTDVAFCCDAETLYRVYLGDLSIGAAQHAGRLELTGDAAALQQAPGWFAWSTFAPAVRGAERRRAAATVRS</sequence>
<feature type="domain" description="HTH hxlR-type" evidence="4">
    <location>
        <begin position="8"/>
        <end position="105"/>
    </location>
</feature>
<keyword evidence="1" id="KW-0805">Transcription regulation</keyword>
<dbReference type="PROSITE" id="PS51118">
    <property type="entry name" value="HTH_HXLR"/>
    <property type="match status" value="1"/>
</dbReference>
<evidence type="ECO:0000259" key="4">
    <source>
        <dbReference type="PROSITE" id="PS51118"/>
    </source>
</evidence>
<organism evidence="5 6">
    <name type="scientific">Nocardioides panacihumi</name>
    <dbReference type="NCBI Taxonomy" id="400774"/>
    <lineage>
        <taxon>Bacteria</taxon>
        <taxon>Bacillati</taxon>
        <taxon>Actinomycetota</taxon>
        <taxon>Actinomycetes</taxon>
        <taxon>Propionibacteriales</taxon>
        <taxon>Nocardioidaceae</taxon>
        <taxon>Nocardioides</taxon>
    </lineage>
</organism>
<dbReference type="EMBL" id="BAAAPB010000001">
    <property type="protein sequence ID" value="GAA1955483.1"/>
    <property type="molecule type" value="Genomic_DNA"/>
</dbReference>
<evidence type="ECO:0000313" key="5">
    <source>
        <dbReference type="EMBL" id="GAA1955483.1"/>
    </source>
</evidence>
<evidence type="ECO:0000256" key="1">
    <source>
        <dbReference type="ARBA" id="ARBA00023015"/>
    </source>
</evidence>
<dbReference type="InterPro" id="IPR036390">
    <property type="entry name" value="WH_DNA-bd_sf"/>
</dbReference>
<evidence type="ECO:0000313" key="6">
    <source>
        <dbReference type="Proteomes" id="UP001500571"/>
    </source>
</evidence>
<dbReference type="SUPFAM" id="SSF55718">
    <property type="entry name" value="SCP-like"/>
    <property type="match status" value="1"/>
</dbReference>
<gene>
    <name evidence="5" type="ORF">GCM10009798_13400</name>
</gene>
<evidence type="ECO:0000256" key="2">
    <source>
        <dbReference type="ARBA" id="ARBA00023125"/>
    </source>
</evidence>
<dbReference type="InterPro" id="IPR036527">
    <property type="entry name" value="SCP2_sterol-bd_dom_sf"/>
</dbReference>
<dbReference type="Pfam" id="PF01638">
    <property type="entry name" value="HxlR"/>
    <property type="match status" value="1"/>
</dbReference>
<dbReference type="InterPro" id="IPR002577">
    <property type="entry name" value="HTH_HxlR"/>
</dbReference>
<reference evidence="6" key="1">
    <citation type="journal article" date="2019" name="Int. J. Syst. Evol. Microbiol.">
        <title>The Global Catalogue of Microorganisms (GCM) 10K type strain sequencing project: providing services to taxonomists for standard genome sequencing and annotation.</title>
        <authorList>
            <consortium name="The Broad Institute Genomics Platform"/>
            <consortium name="The Broad Institute Genome Sequencing Center for Infectious Disease"/>
            <person name="Wu L."/>
            <person name="Ma J."/>
        </authorList>
    </citation>
    <scope>NUCLEOTIDE SEQUENCE [LARGE SCALE GENOMIC DNA]</scope>
    <source>
        <strain evidence="6">JCM 15309</strain>
    </source>
</reference>
<dbReference type="InterPro" id="IPR011991">
    <property type="entry name" value="ArsR-like_HTH"/>
</dbReference>
<proteinExistence type="predicted"/>
<dbReference type="PANTHER" id="PTHR33204">
    <property type="entry name" value="TRANSCRIPTIONAL REGULATOR, MARR FAMILY"/>
    <property type="match status" value="1"/>
</dbReference>
<keyword evidence="2" id="KW-0238">DNA-binding</keyword>
<name>A0ABP5BZR8_9ACTN</name>
<dbReference type="CDD" id="cd00090">
    <property type="entry name" value="HTH_ARSR"/>
    <property type="match status" value="1"/>
</dbReference>
<accession>A0ABP5BZR8</accession>
<dbReference type="RefSeq" id="WP_344043681.1">
    <property type="nucleotide sequence ID" value="NZ_BAAAPB010000001.1"/>
</dbReference>
<comment type="caution">
    <text evidence="5">The sequence shown here is derived from an EMBL/GenBank/DDBJ whole genome shotgun (WGS) entry which is preliminary data.</text>
</comment>
<dbReference type="Proteomes" id="UP001500571">
    <property type="component" value="Unassembled WGS sequence"/>
</dbReference>
<dbReference type="SUPFAM" id="SSF46785">
    <property type="entry name" value="Winged helix' DNA-binding domain"/>
    <property type="match status" value="1"/>
</dbReference>